<dbReference type="OrthoDB" id="155284at2"/>
<accession>A0A1G9Y4C7</accession>
<dbReference type="InterPro" id="IPR008538">
    <property type="entry name" value="Uma2"/>
</dbReference>
<reference evidence="3" key="1">
    <citation type="submission" date="2016-10" db="EMBL/GenBank/DDBJ databases">
        <authorList>
            <person name="Varghese N."/>
            <person name="Submissions S."/>
        </authorList>
    </citation>
    <scope>NUCLEOTIDE SEQUENCE [LARGE SCALE GENOMIC DNA]</scope>
    <source>
        <strain evidence="3">BL47</strain>
    </source>
</reference>
<dbReference type="GO" id="GO:0004519">
    <property type="term" value="F:endonuclease activity"/>
    <property type="evidence" value="ECO:0007669"/>
    <property type="project" value="UniProtKB-KW"/>
</dbReference>
<keyword evidence="3" id="KW-1185">Reference proteome</keyword>
<organism evidence="2 3">
    <name type="scientific">Methylobacterium phyllostachyos</name>
    <dbReference type="NCBI Taxonomy" id="582672"/>
    <lineage>
        <taxon>Bacteria</taxon>
        <taxon>Pseudomonadati</taxon>
        <taxon>Pseudomonadota</taxon>
        <taxon>Alphaproteobacteria</taxon>
        <taxon>Hyphomicrobiales</taxon>
        <taxon>Methylobacteriaceae</taxon>
        <taxon>Methylobacterium</taxon>
    </lineage>
</organism>
<dbReference type="PANTHER" id="PTHR36558">
    <property type="entry name" value="GLR1098 PROTEIN"/>
    <property type="match status" value="1"/>
</dbReference>
<dbReference type="SUPFAM" id="SSF52980">
    <property type="entry name" value="Restriction endonuclease-like"/>
    <property type="match status" value="1"/>
</dbReference>
<dbReference type="AlphaFoldDB" id="A0A1G9Y4C7"/>
<dbReference type="Pfam" id="PF05685">
    <property type="entry name" value="Uma2"/>
    <property type="match status" value="1"/>
</dbReference>
<dbReference type="InterPro" id="IPR012296">
    <property type="entry name" value="Nuclease_put_TT1808"/>
</dbReference>
<protein>
    <submittedName>
        <fullName evidence="2">Putative restriction endonuclease</fullName>
    </submittedName>
</protein>
<feature type="domain" description="Putative restriction endonuclease" evidence="1">
    <location>
        <begin position="25"/>
        <end position="192"/>
    </location>
</feature>
<gene>
    <name evidence="2" type="ORF">SAMN05216360_105168</name>
</gene>
<dbReference type="Proteomes" id="UP000198704">
    <property type="component" value="Unassembled WGS sequence"/>
</dbReference>
<evidence type="ECO:0000313" key="2">
    <source>
        <dbReference type="EMBL" id="SDN03982.1"/>
    </source>
</evidence>
<keyword evidence="2" id="KW-0540">Nuclease</keyword>
<name>A0A1G9Y4C7_9HYPH</name>
<keyword evidence="2" id="KW-0255">Endonuclease</keyword>
<dbReference type="InterPro" id="IPR011335">
    <property type="entry name" value="Restrct_endonuc-II-like"/>
</dbReference>
<dbReference type="CDD" id="cd06260">
    <property type="entry name" value="DUF820-like"/>
    <property type="match status" value="1"/>
</dbReference>
<dbReference type="STRING" id="582672.SAMN05216360_105168"/>
<dbReference type="RefSeq" id="WP_091715384.1">
    <property type="nucleotide sequence ID" value="NZ_FNHS01000005.1"/>
</dbReference>
<evidence type="ECO:0000313" key="3">
    <source>
        <dbReference type="Proteomes" id="UP000198704"/>
    </source>
</evidence>
<keyword evidence="2" id="KW-0378">Hydrolase</keyword>
<dbReference type="EMBL" id="FNHS01000005">
    <property type="protein sequence ID" value="SDN03982.1"/>
    <property type="molecule type" value="Genomic_DNA"/>
</dbReference>
<dbReference type="Gene3D" id="3.90.1570.10">
    <property type="entry name" value="tt1808, chain A"/>
    <property type="match status" value="1"/>
</dbReference>
<evidence type="ECO:0000259" key="1">
    <source>
        <dbReference type="Pfam" id="PF05685"/>
    </source>
</evidence>
<sequence length="204" mass="22721">MTTLETSPVHRTDPHRGFWDFIETRPDEEKWELIEGQIVMQARPSLIHQVIVVNLQRLLNEALERSGSSWIAIHDPAIDLRPFITGHTYVPDVAVIDAAAIEPDRNVVDGCYLAAEILSPSDHRKLPGTRQTKIDVKRTGYEALPLCQAALLIEQKSRALTLSVRSGEPWIRTRLTGDDRLVLPGFGLACAVADLYARTPVGRG</sequence>
<proteinExistence type="predicted"/>
<dbReference type="PANTHER" id="PTHR36558:SF1">
    <property type="entry name" value="RESTRICTION ENDONUCLEASE DOMAIN-CONTAINING PROTEIN-RELATED"/>
    <property type="match status" value="1"/>
</dbReference>